<keyword evidence="2" id="KW-0813">Transport</keyword>
<evidence type="ECO:0000256" key="4">
    <source>
        <dbReference type="ARBA" id="ARBA00022771"/>
    </source>
</evidence>
<evidence type="ECO:0000256" key="1">
    <source>
        <dbReference type="ARBA" id="ARBA00004184"/>
    </source>
</evidence>
<dbReference type="GO" id="GO:0007032">
    <property type="term" value="P:endosome organization"/>
    <property type="evidence" value="ECO:0007669"/>
    <property type="project" value="TreeGrafter"/>
</dbReference>
<dbReference type="Pfam" id="PF23341">
    <property type="entry name" value="PEP5_VPS11_N"/>
    <property type="match status" value="1"/>
</dbReference>
<dbReference type="PANTHER" id="PTHR23323:SF24">
    <property type="entry name" value="VACUOLAR PROTEIN SORTING-ASSOCIATED PROTEIN 11 HOMOLOG"/>
    <property type="match status" value="1"/>
</dbReference>
<keyword evidence="5" id="KW-0862">Zinc</keyword>
<dbReference type="InterPro" id="IPR057307">
    <property type="entry name" value="PEP5_VPS11_N"/>
</dbReference>
<reference evidence="10" key="1">
    <citation type="submission" date="2021-05" db="EMBL/GenBank/DDBJ databases">
        <title>A free-living protist that lacks canonical eukaryotic 1 DNA replication and segregation systems.</title>
        <authorList>
            <person name="Salas-Leiva D.E."/>
            <person name="Tromer E.C."/>
            <person name="Curtis B.A."/>
            <person name="Jerlstrom-Hultqvist J."/>
            <person name="Kolisko M."/>
            <person name="Yi Z."/>
            <person name="Salas-Leiva J.S."/>
            <person name="Gallot-Lavallee L."/>
            <person name="Kops G.J.P.L."/>
            <person name="Archibald J.M."/>
            <person name="Simpson A.G.B."/>
            <person name="Roger A.J."/>
        </authorList>
    </citation>
    <scope>NUCLEOTIDE SEQUENCE</scope>
    <source>
        <strain evidence="10">BICM</strain>
    </source>
</reference>
<dbReference type="AlphaFoldDB" id="A0A8J6B145"/>
<dbReference type="GO" id="GO:0005768">
    <property type="term" value="C:endosome"/>
    <property type="evidence" value="ECO:0007669"/>
    <property type="project" value="TreeGrafter"/>
</dbReference>
<dbReference type="GO" id="GO:0030674">
    <property type="term" value="F:protein-macromolecule adaptor activity"/>
    <property type="evidence" value="ECO:0007669"/>
    <property type="project" value="TreeGrafter"/>
</dbReference>
<name>A0A8J6B145_9EUKA</name>
<keyword evidence="3" id="KW-0479">Metal-binding</keyword>
<evidence type="ECO:0000256" key="2">
    <source>
        <dbReference type="ARBA" id="ARBA00022448"/>
    </source>
</evidence>
<evidence type="ECO:0000256" key="6">
    <source>
        <dbReference type="ARBA" id="ARBA00022927"/>
    </source>
</evidence>
<dbReference type="InterPro" id="IPR015943">
    <property type="entry name" value="WD40/YVTN_repeat-like_dom_sf"/>
</dbReference>
<keyword evidence="6" id="KW-0653">Protein transport</keyword>
<dbReference type="PANTHER" id="PTHR23323">
    <property type="entry name" value="VACUOLAR PROTEIN SORTING-ASSOCIATED PROTEIN"/>
    <property type="match status" value="1"/>
</dbReference>
<dbReference type="Gene3D" id="2.130.10.10">
    <property type="entry name" value="YVTN repeat-like/Quinoprotein amine dehydrogenase"/>
    <property type="match status" value="1"/>
</dbReference>
<dbReference type="GO" id="GO:0015031">
    <property type="term" value="P:protein transport"/>
    <property type="evidence" value="ECO:0007669"/>
    <property type="project" value="UniProtKB-KW"/>
</dbReference>
<organism evidence="10 11">
    <name type="scientific">Carpediemonas membranifera</name>
    <dbReference type="NCBI Taxonomy" id="201153"/>
    <lineage>
        <taxon>Eukaryota</taxon>
        <taxon>Metamonada</taxon>
        <taxon>Carpediemonas-like organisms</taxon>
        <taxon>Carpediemonas</taxon>
    </lineage>
</organism>
<comment type="subcellular location">
    <subcellularLocation>
        <location evidence="1">Endomembrane system</location>
        <topology evidence="1">Peripheral membrane protein</topology>
    </subcellularLocation>
</comment>
<dbReference type="GO" id="GO:0030897">
    <property type="term" value="C:HOPS complex"/>
    <property type="evidence" value="ECO:0007669"/>
    <property type="project" value="TreeGrafter"/>
</dbReference>
<accession>A0A8J6B145</accession>
<dbReference type="OrthoDB" id="26184at2759"/>
<dbReference type="Proteomes" id="UP000717585">
    <property type="component" value="Unassembled WGS sequence"/>
</dbReference>
<dbReference type="GO" id="GO:0048284">
    <property type="term" value="P:organelle fusion"/>
    <property type="evidence" value="ECO:0007669"/>
    <property type="project" value="TreeGrafter"/>
</dbReference>
<dbReference type="GO" id="GO:0008270">
    <property type="term" value="F:zinc ion binding"/>
    <property type="evidence" value="ECO:0007669"/>
    <property type="project" value="UniProtKB-KW"/>
</dbReference>
<sequence>MFQYKRFNFLERTPASTFCNHPQVPQHAGKITCFHVSTGLFAVGDDKGNVFVADEHFEWAVDDVFDTITLSVKLVTRSRNNLLVCIGINTIEEQEHFVIRAIRVNTILKNTAAARASRPIIIPREIAAPGRECRALCFSVHPDHTHVAVGFSSATLVVVTDVTSPNPHISHLNMHGVDGEAHAVTNVSWSHTAKNKLFLTTCSAASPHSAVQKFFDDNTRTFGRGAVLVAFLSGGRIQLGDADSRLTHVMDEGKKGVPIRCAARVPPRIAAADGTVEMFGIEGYAAAEPSAIYTYYRPDFFFPTPTDQGHFIVSSFKGCFVLVSPDIANVSELGEREDMEHFEEVMPATQMVTLTVVDHTEKIITFQHTHNCGIIDVVADGNSLYTLTADGNVHCVTEIDTQRKLEGLYAKNQYATAIKLASNEGRDEDYISSIRRDYADYLWLKGDPENAVNYYKQTIGHGVEPSYVIDKLLNSSNVQWLTDYLKALHRVGLHTSHHTRLLLNCFTKKRGKHGADPADSGVDELRSFIFGSGRGKALDLTTLDVESIIVYCHNRGTAKAIETASRIANMAGRLDWVTRIQVGDHQLTQAVETMTKVVSWETLFELIQEHAAVLLEDKQASGDLNDLIVRHCRKKTVSLTIEDSDNLDYATSHSIHSVFPLYINHPALLTDLLTEIVKLDACPVDVWTTLFELKMTTWAELDKDPEADPKAKAAVESDLLGYLDQPESGPDRQRALVTCHIHQFRRGILHLSRHLSEIVRYHIASGNIPEAVLEFNKFSGDETVTPVDRQTVARTLLPHVAKYSAEHAGEKGPSLLAQYLDQMESVMTPLEVVDALAQTDCLLCDLGAYLIEKMKAQESIIAENTEEIRKLETDIDKVSEDVRLCKGVRVYRSQECDSCHKQLTGQIVHFSCGHSYHADCLTADDRCYKCSGEMAALNKEQEVMRKKIVDFMGFDKKLQNDPSPFSVVAEYFGSSIFSEMELEPPQPYVDGEDDL</sequence>
<evidence type="ECO:0000313" key="10">
    <source>
        <dbReference type="EMBL" id="KAG9396195.1"/>
    </source>
</evidence>
<dbReference type="InterPro" id="IPR036322">
    <property type="entry name" value="WD40_repeat_dom_sf"/>
</dbReference>
<gene>
    <name evidence="10" type="ORF">J8273_2547</name>
</gene>
<dbReference type="InterPro" id="IPR057308">
    <property type="entry name" value="CHCR_PEP5_VPS11"/>
</dbReference>
<dbReference type="SUPFAM" id="SSF50978">
    <property type="entry name" value="WD40 repeat-like"/>
    <property type="match status" value="1"/>
</dbReference>
<keyword evidence="8" id="KW-0175">Coiled coil</keyword>
<protein>
    <recommendedName>
        <fullName evidence="9">PEP5/VPS11 N-terminal domain-containing protein</fullName>
    </recommendedName>
</protein>
<feature type="coiled-coil region" evidence="8">
    <location>
        <begin position="854"/>
        <end position="881"/>
    </location>
</feature>
<feature type="domain" description="PEP5/VPS11 N-terminal" evidence="9">
    <location>
        <begin position="5"/>
        <end position="203"/>
    </location>
</feature>
<comment type="caution">
    <text evidence="10">The sequence shown here is derived from an EMBL/GenBank/DDBJ whole genome shotgun (WGS) entry which is preliminary data.</text>
</comment>
<keyword evidence="4" id="KW-0863">Zinc-finger</keyword>
<keyword evidence="7" id="KW-0472">Membrane</keyword>
<dbReference type="EMBL" id="JAHDYR010000007">
    <property type="protein sequence ID" value="KAG9396195.1"/>
    <property type="molecule type" value="Genomic_DNA"/>
</dbReference>
<dbReference type="Pfam" id="PF23356">
    <property type="entry name" value="TPR_PEP5_VPS11"/>
    <property type="match status" value="1"/>
</dbReference>
<dbReference type="GO" id="GO:0006904">
    <property type="term" value="P:vesicle docking involved in exocytosis"/>
    <property type="evidence" value="ECO:0007669"/>
    <property type="project" value="TreeGrafter"/>
</dbReference>
<evidence type="ECO:0000259" key="9">
    <source>
        <dbReference type="Pfam" id="PF23341"/>
    </source>
</evidence>
<evidence type="ECO:0000256" key="5">
    <source>
        <dbReference type="ARBA" id="ARBA00022833"/>
    </source>
</evidence>
<evidence type="ECO:0000256" key="8">
    <source>
        <dbReference type="SAM" id="Coils"/>
    </source>
</evidence>
<dbReference type="GO" id="GO:0007033">
    <property type="term" value="P:vacuole organization"/>
    <property type="evidence" value="ECO:0007669"/>
    <property type="project" value="TreeGrafter"/>
</dbReference>
<evidence type="ECO:0000256" key="7">
    <source>
        <dbReference type="ARBA" id="ARBA00023136"/>
    </source>
</evidence>
<proteinExistence type="predicted"/>
<keyword evidence="11" id="KW-1185">Reference proteome</keyword>
<evidence type="ECO:0000256" key="3">
    <source>
        <dbReference type="ARBA" id="ARBA00022723"/>
    </source>
</evidence>
<evidence type="ECO:0000313" key="11">
    <source>
        <dbReference type="Proteomes" id="UP000717585"/>
    </source>
</evidence>